<dbReference type="KEGG" id="vg:6940761"/>
<keyword evidence="1" id="KW-0472">Membrane</keyword>
<evidence type="ECO:0000313" key="3">
    <source>
        <dbReference type="Proteomes" id="UP000002183"/>
    </source>
</evidence>
<sequence length="66" mass="7789">MKLRTRIWTWLVEWRYLFAFITCIVLALICAGAAIVQIFNESVYGFLWNLLSMFLWGFIADRILNG</sequence>
<keyword evidence="3" id="KW-1185">Reference proteome</keyword>
<accession>B5U529</accession>
<keyword evidence="1" id="KW-0812">Transmembrane</keyword>
<keyword evidence="1" id="KW-1133">Transmembrane helix</keyword>
<dbReference type="EMBL" id="FJ174691">
    <property type="protein sequence ID" value="ACI12475.1"/>
    <property type="molecule type" value="Genomic_DNA"/>
</dbReference>
<dbReference type="Proteomes" id="UP000002183">
    <property type="component" value="Segment"/>
</dbReference>
<feature type="transmembrane region" description="Helical" evidence="1">
    <location>
        <begin position="16"/>
        <end position="39"/>
    </location>
</feature>
<protein>
    <submittedName>
        <fullName evidence="2">Uncharacterized protein</fullName>
    </submittedName>
</protein>
<reference evidence="2 3" key="1">
    <citation type="submission" date="2008-09" db="EMBL/GenBank/DDBJ databases">
        <authorList>
            <person name="Tantoco A.T."/>
            <person name="Edgar R.H."/>
            <person name="Ko C."/>
            <person name="Chambers R.A."/>
            <person name="Jacobs-Sera D."/>
            <person name="Hendrix R.W."/>
            <person name="Hatfull G.F."/>
        </authorList>
    </citation>
    <scope>NUCLEOTIDE SEQUENCE [LARGE SCALE GENOMIC DNA]</scope>
</reference>
<dbReference type="GeneID" id="6940761"/>
<evidence type="ECO:0000313" key="2">
    <source>
        <dbReference type="EMBL" id="ACI12475.1"/>
    </source>
</evidence>
<gene>
    <name evidence="2" type="primary">59</name>
    <name evidence="2" type="ORF">KONSTANTINE_59</name>
</gene>
<feature type="transmembrane region" description="Helical" evidence="1">
    <location>
        <begin position="45"/>
        <end position="64"/>
    </location>
</feature>
<evidence type="ECO:0000256" key="1">
    <source>
        <dbReference type="SAM" id="Phobius"/>
    </source>
</evidence>
<organism evidence="2 3">
    <name type="scientific">Mycobacterium phage Konstantine</name>
    <dbReference type="NCBI Taxonomy" id="563121"/>
    <lineage>
        <taxon>Viruses</taxon>
        <taxon>Duplodnaviria</taxon>
        <taxon>Heunggongvirae</taxon>
        <taxon>Uroviricota</taxon>
        <taxon>Caudoviricetes</taxon>
        <taxon>Konstantinevirus</taxon>
        <taxon>Konstantinevirus konstantine</taxon>
    </lineage>
</organism>
<dbReference type="RefSeq" id="YP_002242116.1">
    <property type="nucleotide sequence ID" value="NC_011292.1"/>
</dbReference>
<name>B5U529_9CAUD</name>
<proteinExistence type="predicted"/>